<keyword evidence="4" id="KW-1185">Reference proteome</keyword>
<dbReference type="EnsemblPlants" id="AET4Gv20186100.2">
    <property type="protein sequence ID" value="AET4Gv20186100.2"/>
    <property type="gene ID" value="AET4Gv20186100"/>
</dbReference>
<feature type="compositionally biased region" description="Basic residues" evidence="2">
    <location>
        <begin position="164"/>
        <end position="175"/>
    </location>
</feature>
<evidence type="ECO:0000313" key="4">
    <source>
        <dbReference type="Proteomes" id="UP000015105"/>
    </source>
</evidence>
<dbReference type="Gramene" id="AET4Gv20186100.2">
    <property type="protein sequence ID" value="AET4Gv20186100.2"/>
    <property type="gene ID" value="AET4Gv20186100"/>
</dbReference>
<dbReference type="GO" id="GO:0043169">
    <property type="term" value="F:cation binding"/>
    <property type="evidence" value="ECO:0007669"/>
    <property type="project" value="InterPro"/>
</dbReference>
<dbReference type="EC" id="3.1.3.16" evidence="1"/>
<evidence type="ECO:0000313" key="3">
    <source>
        <dbReference type="EnsemblPlants" id="AET4Gv20186100.2"/>
    </source>
</evidence>
<feature type="region of interest" description="Disordered" evidence="2">
    <location>
        <begin position="75"/>
        <end position="112"/>
    </location>
</feature>
<reference evidence="4" key="2">
    <citation type="journal article" date="2017" name="Nat. Plants">
        <title>The Aegilops tauschii genome reveals multiple impacts of transposons.</title>
        <authorList>
            <person name="Zhao G."/>
            <person name="Zou C."/>
            <person name="Li K."/>
            <person name="Wang K."/>
            <person name="Li T."/>
            <person name="Gao L."/>
            <person name="Zhang X."/>
            <person name="Wang H."/>
            <person name="Yang Z."/>
            <person name="Liu X."/>
            <person name="Jiang W."/>
            <person name="Mao L."/>
            <person name="Kong X."/>
            <person name="Jiao Y."/>
            <person name="Jia J."/>
        </authorList>
    </citation>
    <scope>NUCLEOTIDE SEQUENCE [LARGE SCALE GENOMIC DNA]</scope>
    <source>
        <strain evidence="4">cv. AL8/78</strain>
    </source>
</reference>
<sequence length="197" mass="22379">MLSSLQAFYGVYDGHGGRAAVDFVSDHLGKNVVAAVLATTTEEALEAEPSSNLILCLSLVNAGPQRWLMCRNGAGQGRRHLRGEPRRLPRRHVPRRRGDCRDLRPHRREGGREVPHRELGWLRELRQQRRVEGAGLPGRVAGVRRRRPQAVGDLRARDPEASPHRRLRVPRPRLRRPLEQGVQPGGRGRRLEEQRRS</sequence>
<feature type="compositionally biased region" description="Basic and acidic residues" evidence="2">
    <location>
        <begin position="154"/>
        <end position="163"/>
    </location>
</feature>
<name>A0A453HH08_AEGTS</name>
<dbReference type="GO" id="GO:0004722">
    <property type="term" value="F:protein serine/threonine phosphatase activity"/>
    <property type="evidence" value="ECO:0007669"/>
    <property type="project" value="UniProtKB-EC"/>
</dbReference>
<dbReference type="PROSITE" id="PS01032">
    <property type="entry name" value="PPM_1"/>
    <property type="match status" value="1"/>
</dbReference>
<reference evidence="3" key="5">
    <citation type="journal article" date="2021" name="G3 (Bethesda)">
        <title>Aegilops tauschii genome assembly Aet v5.0 features greater sequence contiguity and improved annotation.</title>
        <authorList>
            <person name="Wang L."/>
            <person name="Zhu T."/>
            <person name="Rodriguez J.C."/>
            <person name="Deal K.R."/>
            <person name="Dubcovsky J."/>
            <person name="McGuire P.E."/>
            <person name="Lux T."/>
            <person name="Spannagl M."/>
            <person name="Mayer K.F.X."/>
            <person name="Baldrich P."/>
            <person name="Meyers B.C."/>
            <person name="Huo N."/>
            <person name="Gu Y.Q."/>
            <person name="Zhou H."/>
            <person name="Devos K.M."/>
            <person name="Bennetzen J.L."/>
            <person name="Unver T."/>
            <person name="Budak H."/>
            <person name="Gulick P.J."/>
            <person name="Galiba G."/>
            <person name="Kalapos B."/>
            <person name="Nelson D.R."/>
            <person name="Li P."/>
            <person name="You F.M."/>
            <person name="Luo M.C."/>
            <person name="Dvorak J."/>
        </authorList>
    </citation>
    <scope>NUCLEOTIDE SEQUENCE [LARGE SCALE GENOMIC DNA]</scope>
    <source>
        <strain evidence="3">cv. AL8/78</strain>
    </source>
</reference>
<dbReference type="SUPFAM" id="SSF81606">
    <property type="entry name" value="PP2C-like"/>
    <property type="match status" value="1"/>
</dbReference>
<evidence type="ECO:0000256" key="1">
    <source>
        <dbReference type="ARBA" id="ARBA00013081"/>
    </source>
</evidence>
<reference evidence="4" key="1">
    <citation type="journal article" date="2014" name="Science">
        <title>Ancient hybridizations among the ancestral genomes of bread wheat.</title>
        <authorList>
            <consortium name="International Wheat Genome Sequencing Consortium,"/>
            <person name="Marcussen T."/>
            <person name="Sandve S.R."/>
            <person name="Heier L."/>
            <person name="Spannagl M."/>
            <person name="Pfeifer M."/>
            <person name="Jakobsen K.S."/>
            <person name="Wulff B.B."/>
            <person name="Steuernagel B."/>
            <person name="Mayer K.F."/>
            <person name="Olsen O.A."/>
        </authorList>
    </citation>
    <scope>NUCLEOTIDE SEQUENCE [LARGE SCALE GENOMIC DNA]</scope>
    <source>
        <strain evidence="4">cv. AL8/78</strain>
    </source>
</reference>
<evidence type="ECO:0000256" key="2">
    <source>
        <dbReference type="SAM" id="MobiDB-lite"/>
    </source>
</evidence>
<protein>
    <recommendedName>
        <fullName evidence="1">protein-serine/threonine phosphatase</fullName>
        <ecNumber evidence="1">3.1.3.16</ecNumber>
    </recommendedName>
</protein>
<dbReference type="InterPro" id="IPR036457">
    <property type="entry name" value="PPM-type-like_dom_sf"/>
</dbReference>
<feature type="region of interest" description="Disordered" evidence="2">
    <location>
        <begin position="136"/>
        <end position="197"/>
    </location>
</feature>
<dbReference type="AlphaFoldDB" id="A0A453HH08"/>
<accession>A0A453HH08</accession>
<reference evidence="3" key="4">
    <citation type="submission" date="2019-03" db="UniProtKB">
        <authorList>
            <consortium name="EnsemblPlants"/>
        </authorList>
    </citation>
    <scope>IDENTIFICATION</scope>
</reference>
<dbReference type="Proteomes" id="UP000015105">
    <property type="component" value="Chromosome 4D"/>
</dbReference>
<reference evidence="3" key="3">
    <citation type="journal article" date="2017" name="Nature">
        <title>Genome sequence of the progenitor of the wheat D genome Aegilops tauschii.</title>
        <authorList>
            <person name="Luo M.C."/>
            <person name="Gu Y.Q."/>
            <person name="Puiu D."/>
            <person name="Wang H."/>
            <person name="Twardziok S.O."/>
            <person name="Deal K.R."/>
            <person name="Huo N."/>
            <person name="Zhu T."/>
            <person name="Wang L."/>
            <person name="Wang Y."/>
            <person name="McGuire P.E."/>
            <person name="Liu S."/>
            <person name="Long H."/>
            <person name="Ramasamy R.K."/>
            <person name="Rodriguez J.C."/>
            <person name="Van S.L."/>
            <person name="Yuan L."/>
            <person name="Wang Z."/>
            <person name="Xia Z."/>
            <person name="Xiao L."/>
            <person name="Anderson O.D."/>
            <person name="Ouyang S."/>
            <person name="Liang Y."/>
            <person name="Zimin A.V."/>
            <person name="Pertea G."/>
            <person name="Qi P."/>
            <person name="Bennetzen J.L."/>
            <person name="Dai X."/>
            <person name="Dawson M.W."/>
            <person name="Muller H.G."/>
            <person name="Kugler K."/>
            <person name="Rivarola-Duarte L."/>
            <person name="Spannagl M."/>
            <person name="Mayer K.F.X."/>
            <person name="Lu F.H."/>
            <person name="Bevan M.W."/>
            <person name="Leroy P."/>
            <person name="Li P."/>
            <person name="You F.M."/>
            <person name="Sun Q."/>
            <person name="Liu Z."/>
            <person name="Lyons E."/>
            <person name="Wicker T."/>
            <person name="Salzberg S.L."/>
            <person name="Devos K.M."/>
            <person name="Dvorak J."/>
        </authorList>
    </citation>
    <scope>NUCLEOTIDE SEQUENCE [LARGE SCALE GENOMIC DNA]</scope>
    <source>
        <strain evidence="3">cv. AL8/78</strain>
    </source>
</reference>
<feature type="compositionally biased region" description="Basic and acidic residues" evidence="2">
    <location>
        <begin position="96"/>
        <end position="112"/>
    </location>
</feature>
<dbReference type="InterPro" id="IPR000222">
    <property type="entry name" value="PP2C_BS"/>
</dbReference>
<organism evidence="3 4">
    <name type="scientific">Aegilops tauschii subsp. strangulata</name>
    <name type="common">Goatgrass</name>
    <dbReference type="NCBI Taxonomy" id="200361"/>
    <lineage>
        <taxon>Eukaryota</taxon>
        <taxon>Viridiplantae</taxon>
        <taxon>Streptophyta</taxon>
        <taxon>Embryophyta</taxon>
        <taxon>Tracheophyta</taxon>
        <taxon>Spermatophyta</taxon>
        <taxon>Magnoliopsida</taxon>
        <taxon>Liliopsida</taxon>
        <taxon>Poales</taxon>
        <taxon>Poaceae</taxon>
        <taxon>BOP clade</taxon>
        <taxon>Pooideae</taxon>
        <taxon>Triticodae</taxon>
        <taxon>Triticeae</taxon>
        <taxon>Triticinae</taxon>
        <taxon>Aegilops</taxon>
    </lineage>
</organism>
<proteinExistence type="predicted"/>
<dbReference type="Gene3D" id="3.60.40.10">
    <property type="entry name" value="PPM-type phosphatase domain"/>
    <property type="match status" value="1"/>
</dbReference>